<sequence>MKKILTTLMLAVLVLTLAACGSQDSATGTKEDKEEKIDPIEVKSALMDFQSEMVDVLQDSHKPFTEFEAIKAKMNDPETTAENMPTKEDAEALMEEAKSAGPKAAEDIRSMEIPVELAQYEEDLKAALEDAAASYEKRVEELTLEKKETESEADQLFANFEEKLGKIFEASDLLPPNIQKELE</sequence>
<dbReference type="RefSeq" id="WP_236339278.1">
    <property type="nucleotide sequence ID" value="NZ_JAKIJS010000007.1"/>
</dbReference>
<dbReference type="EMBL" id="JAKIJS010000007">
    <property type="protein sequence ID" value="MCF6139628.1"/>
    <property type="molecule type" value="Genomic_DNA"/>
</dbReference>
<organism evidence="3 4">
    <name type="scientific">Pseudalkalibacillus berkeleyi</name>
    <dbReference type="NCBI Taxonomy" id="1069813"/>
    <lineage>
        <taxon>Bacteria</taxon>
        <taxon>Bacillati</taxon>
        <taxon>Bacillota</taxon>
        <taxon>Bacilli</taxon>
        <taxon>Bacillales</taxon>
        <taxon>Fictibacillaceae</taxon>
        <taxon>Pseudalkalibacillus</taxon>
    </lineage>
</organism>
<protein>
    <recommendedName>
        <fullName evidence="5">Lipoprotein</fullName>
    </recommendedName>
</protein>
<accession>A0ABS9H772</accession>
<evidence type="ECO:0008006" key="5">
    <source>
        <dbReference type="Google" id="ProtNLM"/>
    </source>
</evidence>
<dbReference type="Proteomes" id="UP001649381">
    <property type="component" value="Unassembled WGS sequence"/>
</dbReference>
<keyword evidence="2" id="KW-0732">Signal</keyword>
<proteinExistence type="predicted"/>
<evidence type="ECO:0000313" key="4">
    <source>
        <dbReference type="Proteomes" id="UP001649381"/>
    </source>
</evidence>
<evidence type="ECO:0000313" key="3">
    <source>
        <dbReference type="EMBL" id="MCF6139628.1"/>
    </source>
</evidence>
<name>A0ABS9H772_9BACL</name>
<evidence type="ECO:0000256" key="1">
    <source>
        <dbReference type="SAM" id="Coils"/>
    </source>
</evidence>
<comment type="caution">
    <text evidence="3">The sequence shown here is derived from an EMBL/GenBank/DDBJ whole genome shotgun (WGS) entry which is preliminary data.</text>
</comment>
<dbReference type="PROSITE" id="PS51257">
    <property type="entry name" value="PROKAR_LIPOPROTEIN"/>
    <property type="match status" value="1"/>
</dbReference>
<keyword evidence="4" id="KW-1185">Reference proteome</keyword>
<evidence type="ECO:0000256" key="2">
    <source>
        <dbReference type="SAM" id="SignalP"/>
    </source>
</evidence>
<reference evidence="3 4" key="1">
    <citation type="submission" date="2022-01" db="EMBL/GenBank/DDBJ databases">
        <title>Alkalihalobacillus sp. EGI L200015, a novel bacterium isolated from a salt lake sediment.</title>
        <authorList>
            <person name="Gao L."/>
            <person name="Fang B.-Z."/>
            <person name="Li W.-J."/>
        </authorList>
    </citation>
    <scope>NUCLEOTIDE SEQUENCE [LARGE SCALE GENOMIC DNA]</scope>
    <source>
        <strain evidence="3 4">KCTC 12718</strain>
    </source>
</reference>
<gene>
    <name evidence="3" type="ORF">L2716_18090</name>
</gene>
<feature type="signal peptide" evidence="2">
    <location>
        <begin position="1"/>
        <end position="21"/>
    </location>
</feature>
<feature type="chain" id="PRO_5047134985" description="Lipoprotein" evidence="2">
    <location>
        <begin position="22"/>
        <end position="183"/>
    </location>
</feature>
<feature type="coiled-coil region" evidence="1">
    <location>
        <begin position="117"/>
        <end position="159"/>
    </location>
</feature>
<keyword evidence="1" id="KW-0175">Coiled coil</keyword>